<dbReference type="PANTHER" id="PTHR43032">
    <property type="entry name" value="PROTEIN-METHIONINE-SULFOXIDE REDUCTASE"/>
    <property type="match status" value="1"/>
</dbReference>
<evidence type="ECO:0000256" key="1">
    <source>
        <dbReference type="SAM" id="Phobius"/>
    </source>
</evidence>
<keyword evidence="1" id="KW-0472">Membrane</keyword>
<dbReference type="GO" id="GO:0022904">
    <property type="term" value="P:respiratory electron transport chain"/>
    <property type="evidence" value="ECO:0007669"/>
    <property type="project" value="InterPro"/>
</dbReference>
<keyword evidence="4" id="KW-1185">Reference proteome</keyword>
<dbReference type="RefSeq" id="WP_079289783.1">
    <property type="nucleotide sequence ID" value="NZ_MWPS01000003.1"/>
</dbReference>
<sequence>MKRAFAHGKWPMIYVRTHWFALTAFCVLLVTGLLLFLPQVHTVLIPVLPLLLDLHITAGILLGLALLLPIVARLPKGKRVRRLDWIMTQVLLGAITLTGLALWLIALFPATWRGLAFTLHGDFAYIMAGWIVIHFAMRLFSIGTKARDSVITRRVDWSRRHFLRYSALGVLGSFVALAVGGRRPAETLLALGSKASKGSAIPSFPEYYTVTGSYPALKEQTYRLQIDGLVGKPLTLTLADLKAMPQERIARNFQCVTGWVVPNLMFTGVSLREVIRSVAPTSDAKYVTFFSADGVYTESLTMAQATVSDVLLLYAINGEPLPVQQGYPLRLFVPEMYGYKSIKWLNRIRFDATRVDGYWEQNGYPANAYIGGATGVL</sequence>
<protein>
    <recommendedName>
        <fullName evidence="2">Oxidoreductase molybdopterin-binding domain-containing protein</fullName>
    </recommendedName>
</protein>
<feature type="transmembrane region" description="Helical" evidence="1">
    <location>
        <begin position="123"/>
        <end position="141"/>
    </location>
</feature>
<gene>
    <name evidence="3" type="ORF">B2M26_01870</name>
</gene>
<dbReference type="Proteomes" id="UP000190229">
    <property type="component" value="Unassembled WGS sequence"/>
</dbReference>
<evidence type="ECO:0000259" key="2">
    <source>
        <dbReference type="Pfam" id="PF00174"/>
    </source>
</evidence>
<dbReference type="Gene3D" id="1.20.950.20">
    <property type="entry name" value="Transmembrane di-heme cytochromes, Chain C"/>
    <property type="match status" value="1"/>
</dbReference>
<feature type="transmembrane region" description="Helical" evidence="1">
    <location>
        <begin position="162"/>
        <end position="181"/>
    </location>
</feature>
<organism evidence="3 4">
    <name type="scientific">Ferroacidibacillus organovorans</name>
    <dbReference type="NCBI Taxonomy" id="1765683"/>
    <lineage>
        <taxon>Bacteria</taxon>
        <taxon>Bacillati</taxon>
        <taxon>Bacillota</taxon>
        <taxon>Bacilli</taxon>
        <taxon>Bacillales</taxon>
        <taxon>Alicyclobacillaceae</taxon>
        <taxon>Ferroacidibacillus</taxon>
    </lineage>
</organism>
<dbReference type="SUPFAM" id="SSF56524">
    <property type="entry name" value="Oxidoreductase molybdopterin-binding domain"/>
    <property type="match status" value="1"/>
</dbReference>
<dbReference type="CDD" id="cd00321">
    <property type="entry name" value="SO_family_Moco"/>
    <property type="match status" value="1"/>
</dbReference>
<feature type="transmembrane region" description="Helical" evidence="1">
    <location>
        <begin position="52"/>
        <end position="74"/>
    </location>
</feature>
<dbReference type="EMBL" id="MWPS01000003">
    <property type="protein sequence ID" value="OPG17498.1"/>
    <property type="molecule type" value="Genomic_DNA"/>
</dbReference>
<dbReference type="Gene3D" id="3.90.420.10">
    <property type="entry name" value="Oxidoreductase, molybdopterin-binding domain"/>
    <property type="match status" value="1"/>
</dbReference>
<dbReference type="GO" id="GO:0016020">
    <property type="term" value="C:membrane"/>
    <property type="evidence" value="ECO:0007669"/>
    <property type="project" value="InterPro"/>
</dbReference>
<dbReference type="InterPro" id="IPR016174">
    <property type="entry name" value="Di-haem_cyt_TM"/>
</dbReference>
<proteinExistence type="predicted"/>
<dbReference type="Pfam" id="PF00174">
    <property type="entry name" value="Oxidored_molyb"/>
    <property type="match status" value="1"/>
</dbReference>
<accession>A0A1V4EXX7</accession>
<comment type="caution">
    <text evidence="3">The sequence shown here is derived from an EMBL/GenBank/DDBJ whole genome shotgun (WGS) entry which is preliminary data.</text>
</comment>
<evidence type="ECO:0000313" key="4">
    <source>
        <dbReference type="Proteomes" id="UP000190229"/>
    </source>
</evidence>
<reference evidence="3 4" key="1">
    <citation type="submission" date="2017-02" db="EMBL/GenBank/DDBJ databases">
        <title>Draft genome of Acidibacillus ferrooxidans Huett2.</title>
        <authorList>
            <person name="Schopf S."/>
        </authorList>
    </citation>
    <scope>NUCLEOTIDE SEQUENCE [LARGE SCALE GENOMIC DNA]</scope>
    <source>
        <strain evidence="3 4">Huett2</strain>
    </source>
</reference>
<keyword evidence="1" id="KW-1133">Transmembrane helix</keyword>
<dbReference type="InterPro" id="IPR036374">
    <property type="entry name" value="OxRdtase_Mopterin-bd_sf"/>
</dbReference>
<feature type="transmembrane region" description="Helical" evidence="1">
    <location>
        <begin position="86"/>
        <end position="111"/>
    </location>
</feature>
<dbReference type="AlphaFoldDB" id="A0A1V4EXX7"/>
<keyword evidence="1" id="KW-0812">Transmembrane</keyword>
<feature type="domain" description="Oxidoreductase molybdopterin-binding" evidence="2">
    <location>
        <begin position="213"/>
        <end position="359"/>
    </location>
</feature>
<dbReference type="SUPFAM" id="SSF81342">
    <property type="entry name" value="Transmembrane di-heme cytochromes"/>
    <property type="match status" value="1"/>
</dbReference>
<name>A0A1V4EXX7_9BACL</name>
<dbReference type="InterPro" id="IPR000572">
    <property type="entry name" value="OxRdtase_Mopterin-bd_dom"/>
</dbReference>
<evidence type="ECO:0000313" key="3">
    <source>
        <dbReference type="EMBL" id="OPG17498.1"/>
    </source>
</evidence>